<dbReference type="InterPro" id="IPR038063">
    <property type="entry name" value="Transpep_catalytic_dom"/>
</dbReference>
<dbReference type="CDD" id="cd16913">
    <property type="entry name" value="YkuD_like"/>
    <property type="match status" value="1"/>
</dbReference>
<comment type="pathway">
    <text evidence="1 9">Cell wall biogenesis; peptidoglycan biosynthesis.</text>
</comment>
<dbReference type="InterPro" id="IPR050979">
    <property type="entry name" value="LD-transpeptidase"/>
</dbReference>
<keyword evidence="12" id="KW-1185">Reference proteome</keyword>
<dbReference type="SUPFAM" id="SSF141523">
    <property type="entry name" value="L,D-transpeptidase catalytic domain-like"/>
    <property type="match status" value="1"/>
</dbReference>
<dbReference type="SUPFAM" id="SSF47090">
    <property type="entry name" value="PGBD-like"/>
    <property type="match status" value="1"/>
</dbReference>
<organism evidence="11 12">
    <name type="scientific">Anaerobacterium chartisolvens</name>
    <dbReference type="NCBI Taxonomy" id="1297424"/>
    <lineage>
        <taxon>Bacteria</taxon>
        <taxon>Bacillati</taxon>
        <taxon>Bacillota</taxon>
        <taxon>Clostridia</taxon>
        <taxon>Eubacteriales</taxon>
        <taxon>Oscillospiraceae</taxon>
        <taxon>Anaerobacterium</taxon>
    </lineage>
</organism>
<dbReference type="InterPro" id="IPR036365">
    <property type="entry name" value="PGBD-like_sf"/>
</dbReference>
<evidence type="ECO:0000256" key="9">
    <source>
        <dbReference type="PROSITE-ProRule" id="PRU01373"/>
    </source>
</evidence>
<evidence type="ECO:0000256" key="3">
    <source>
        <dbReference type="ARBA" id="ARBA00022676"/>
    </source>
</evidence>
<dbReference type="RefSeq" id="WP_242987655.1">
    <property type="nucleotide sequence ID" value="NZ_QPJT01000018.1"/>
</dbReference>
<dbReference type="GO" id="GO:0018104">
    <property type="term" value="P:peptidoglycan-protein cross-linking"/>
    <property type="evidence" value="ECO:0007669"/>
    <property type="project" value="TreeGrafter"/>
</dbReference>
<evidence type="ECO:0000313" key="11">
    <source>
        <dbReference type="EMBL" id="RCX13209.1"/>
    </source>
</evidence>
<dbReference type="GO" id="GO:0071555">
    <property type="term" value="P:cell wall organization"/>
    <property type="evidence" value="ECO:0007669"/>
    <property type="project" value="UniProtKB-UniRule"/>
</dbReference>
<accession>A0A369AV62</accession>
<dbReference type="GO" id="GO:0071972">
    <property type="term" value="F:peptidoglycan L,D-transpeptidase activity"/>
    <property type="evidence" value="ECO:0007669"/>
    <property type="project" value="TreeGrafter"/>
</dbReference>
<dbReference type="EMBL" id="QPJT01000018">
    <property type="protein sequence ID" value="RCX13209.1"/>
    <property type="molecule type" value="Genomic_DNA"/>
</dbReference>
<evidence type="ECO:0000256" key="1">
    <source>
        <dbReference type="ARBA" id="ARBA00004752"/>
    </source>
</evidence>
<dbReference type="PANTHER" id="PTHR30582">
    <property type="entry name" value="L,D-TRANSPEPTIDASE"/>
    <property type="match status" value="1"/>
</dbReference>
<keyword evidence="7 9" id="KW-0573">Peptidoglycan synthesis</keyword>
<name>A0A369AV62_9FIRM</name>
<dbReference type="InterPro" id="IPR002477">
    <property type="entry name" value="Peptidoglycan-bd-like"/>
</dbReference>
<evidence type="ECO:0000256" key="7">
    <source>
        <dbReference type="ARBA" id="ARBA00022984"/>
    </source>
</evidence>
<evidence type="ECO:0000256" key="5">
    <source>
        <dbReference type="ARBA" id="ARBA00022801"/>
    </source>
</evidence>
<dbReference type="AlphaFoldDB" id="A0A369AV62"/>
<comment type="caution">
    <text evidence="11">The sequence shown here is derived from an EMBL/GenBank/DDBJ whole genome shotgun (WGS) entry which is preliminary data.</text>
</comment>
<keyword evidence="4" id="KW-0808">Transferase</keyword>
<dbReference type="GO" id="GO:0005576">
    <property type="term" value="C:extracellular region"/>
    <property type="evidence" value="ECO:0007669"/>
    <property type="project" value="TreeGrafter"/>
</dbReference>
<keyword evidence="5" id="KW-0378">Hydrolase</keyword>
<evidence type="ECO:0000256" key="6">
    <source>
        <dbReference type="ARBA" id="ARBA00022960"/>
    </source>
</evidence>
<sequence>MTRRTIVCISGAAVIILAIVHGWLGFKGTADNVSGASDGLDYLIFIEIEDKTLYLLQDGKCIKSYPISSGMSGLPSPLGCWSIVEKGDWGEGFGGRWMGLDVPWGKYGIHGTKQEGSVGSAASHGCIRMYKSDIRELYDTVALGTPVIIVNGTFGPFGRGFDDINPGDRGADVMAVQLRLKDLGYFKAKVSGIYNDDLKHAVHRFQKDKRLEVKNTITREDWLKMGFREFE</sequence>
<comment type="similarity">
    <text evidence="2">Belongs to the YkuD family.</text>
</comment>
<dbReference type="InterPro" id="IPR036366">
    <property type="entry name" value="PGBDSf"/>
</dbReference>
<reference evidence="11 12" key="1">
    <citation type="submission" date="2018-07" db="EMBL/GenBank/DDBJ databases">
        <title>Genomic Encyclopedia of Type Strains, Phase IV (KMG-IV): sequencing the most valuable type-strain genomes for metagenomic binning, comparative biology and taxonomic classification.</title>
        <authorList>
            <person name="Goeker M."/>
        </authorList>
    </citation>
    <scope>NUCLEOTIDE SEQUENCE [LARGE SCALE GENOMIC DNA]</scope>
    <source>
        <strain evidence="11 12">DSM 27016</strain>
    </source>
</reference>
<dbReference type="Gene3D" id="2.40.440.10">
    <property type="entry name" value="L,D-transpeptidase catalytic domain-like"/>
    <property type="match status" value="1"/>
</dbReference>
<dbReference type="UniPathway" id="UPA00219"/>
<feature type="domain" description="L,D-TPase catalytic" evidence="10">
    <location>
        <begin position="42"/>
        <end position="150"/>
    </location>
</feature>
<evidence type="ECO:0000256" key="2">
    <source>
        <dbReference type="ARBA" id="ARBA00005992"/>
    </source>
</evidence>
<feature type="active site" description="Nucleophile" evidence="9">
    <location>
        <position position="126"/>
    </location>
</feature>
<gene>
    <name evidence="11" type="ORF">DFR58_11827</name>
</gene>
<dbReference type="PANTHER" id="PTHR30582:SF24">
    <property type="entry name" value="L,D-TRANSPEPTIDASE ERFK_SRFK-RELATED"/>
    <property type="match status" value="1"/>
</dbReference>
<feature type="active site" description="Proton donor/acceptor" evidence="9">
    <location>
        <position position="110"/>
    </location>
</feature>
<dbReference type="PROSITE" id="PS52029">
    <property type="entry name" value="LD_TPASE"/>
    <property type="match status" value="1"/>
</dbReference>
<dbReference type="Proteomes" id="UP000253034">
    <property type="component" value="Unassembled WGS sequence"/>
</dbReference>
<evidence type="ECO:0000313" key="12">
    <source>
        <dbReference type="Proteomes" id="UP000253034"/>
    </source>
</evidence>
<dbReference type="GO" id="GO:0008360">
    <property type="term" value="P:regulation of cell shape"/>
    <property type="evidence" value="ECO:0007669"/>
    <property type="project" value="UniProtKB-UniRule"/>
</dbReference>
<keyword evidence="3" id="KW-0328">Glycosyltransferase</keyword>
<protein>
    <submittedName>
        <fullName evidence="11">Putative peptidoglycan binding protein</fullName>
    </submittedName>
</protein>
<keyword evidence="8 9" id="KW-0961">Cell wall biogenesis/degradation</keyword>
<evidence type="ECO:0000259" key="10">
    <source>
        <dbReference type="PROSITE" id="PS52029"/>
    </source>
</evidence>
<dbReference type="Pfam" id="PF03734">
    <property type="entry name" value="YkuD"/>
    <property type="match status" value="1"/>
</dbReference>
<keyword evidence="6 9" id="KW-0133">Cell shape</keyword>
<dbReference type="InterPro" id="IPR005490">
    <property type="entry name" value="LD_TPept_cat_dom"/>
</dbReference>
<dbReference type="Gene3D" id="1.10.101.10">
    <property type="entry name" value="PGBD-like superfamily/PGBD"/>
    <property type="match status" value="1"/>
</dbReference>
<evidence type="ECO:0000256" key="8">
    <source>
        <dbReference type="ARBA" id="ARBA00023316"/>
    </source>
</evidence>
<dbReference type="GO" id="GO:0016757">
    <property type="term" value="F:glycosyltransferase activity"/>
    <property type="evidence" value="ECO:0007669"/>
    <property type="project" value="UniProtKB-KW"/>
</dbReference>
<proteinExistence type="inferred from homology"/>
<evidence type="ECO:0000256" key="4">
    <source>
        <dbReference type="ARBA" id="ARBA00022679"/>
    </source>
</evidence>
<dbReference type="Pfam" id="PF01471">
    <property type="entry name" value="PG_binding_1"/>
    <property type="match status" value="1"/>
</dbReference>